<dbReference type="Proteomes" id="UP000005238">
    <property type="component" value="Unassembled WGS sequence"/>
</dbReference>
<dbReference type="InterPro" id="IPR009057">
    <property type="entry name" value="Homeodomain-like_sf"/>
</dbReference>
<dbReference type="PANTHER" id="PTHR19303">
    <property type="entry name" value="TRANSPOSON"/>
    <property type="match status" value="1"/>
</dbReference>
<dbReference type="VEuPathDB" id="FungiDB:KRP22_3363"/>
<dbReference type="InterPro" id="IPR004875">
    <property type="entry name" value="DDE_SF_endonuclease_dom"/>
</dbReference>
<keyword evidence="5" id="KW-1185">Reference proteome</keyword>
<dbReference type="Pfam" id="PF03184">
    <property type="entry name" value="DDE_1"/>
    <property type="match status" value="1"/>
</dbReference>
<dbReference type="SUPFAM" id="SSF46689">
    <property type="entry name" value="Homeodomain-like"/>
    <property type="match status" value="1"/>
</dbReference>
<evidence type="ECO:0000256" key="1">
    <source>
        <dbReference type="ARBA" id="ARBA00023125"/>
    </source>
</evidence>
<dbReference type="OMA" id="WQMQVEL"/>
<protein>
    <recommendedName>
        <fullName evidence="3">HTH CENPB-type domain-containing protein</fullName>
    </recommendedName>
</protein>
<reference evidence="4" key="2">
    <citation type="submission" date="2015-06" db="UniProtKB">
        <authorList>
            <consortium name="EnsemblProtists"/>
        </authorList>
    </citation>
    <scope>IDENTIFICATION</scope>
    <source>
        <strain evidence="4">Pr102</strain>
    </source>
</reference>
<dbReference type="InterPro" id="IPR050863">
    <property type="entry name" value="CenT-Element_Derived"/>
</dbReference>
<dbReference type="GO" id="GO:0003677">
    <property type="term" value="F:DNA binding"/>
    <property type="evidence" value="ECO:0000318"/>
    <property type="project" value="GO_Central"/>
</dbReference>
<dbReference type="PROSITE" id="PS51253">
    <property type="entry name" value="HTH_CENPB"/>
    <property type="match status" value="1"/>
</dbReference>
<reference evidence="5" key="1">
    <citation type="journal article" date="2006" name="Science">
        <title>Phytophthora genome sequences uncover evolutionary origins and mechanisms of pathogenesis.</title>
        <authorList>
            <person name="Tyler B.M."/>
            <person name="Tripathy S."/>
            <person name="Zhang X."/>
            <person name="Dehal P."/>
            <person name="Jiang R.H."/>
            <person name="Aerts A."/>
            <person name="Arredondo F.D."/>
            <person name="Baxter L."/>
            <person name="Bensasson D."/>
            <person name="Beynon J.L."/>
            <person name="Chapman J."/>
            <person name="Damasceno C.M."/>
            <person name="Dorrance A.E."/>
            <person name="Dou D."/>
            <person name="Dickerman A.W."/>
            <person name="Dubchak I.L."/>
            <person name="Garbelotto M."/>
            <person name="Gijzen M."/>
            <person name="Gordon S.G."/>
            <person name="Govers F."/>
            <person name="Grunwald N.J."/>
            <person name="Huang W."/>
            <person name="Ivors K.L."/>
            <person name="Jones R.W."/>
            <person name="Kamoun S."/>
            <person name="Krampis K."/>
            <person name="Lamour K.H."/>
            <person name="Lee M.K."/>
            <person name="McDonald W.H."/>
            <person name="Medina M."/>
            <person name="Meijer H.J."/>
            <person name="Nordberg E.K."/>
            <person name="Maclean D.J."/>
            <person name="Ospina-Giraldo M.D."/>
            <person name="Morris P.F."/>
            <person name="Phuntumart V."/>
            <person name="Putnam N.H."/>
            <person name="Rash S."/>
            <person name="Rose J.K."/>
            <person name="Sakihama Y."/>
            <person name="Salamov A.A."/>
            <person name="Savidor A."/>
            <person name="Scheuring C.F."/>
            <person name="Smith B.M."/>
            <person name="Sobral B.W."/>
            <person name="Terry A."/>
            <person name="Torto-Alalibo T.A."/>
            <person name="Win J."/>
            <person name="Xu Z."/>
            <person name="Zhang H."/>
            <person name="Grigoriev I.V."/>
            <person name="Rokhsar D.S."/>
            <person name="Boore J.L."/>
        </authorList>
    </citation>
    <scope>NUCLEOTIDE SEQUENCE [LARGE SCALE GENOMIC DNA]</scope>
    <source>
        <strain evidence="5">Pr102</strain>
    </source>
</reference>
<keyword evidence="1" id="KW-0238">DNA-binding</keyword>
<proteinExistence type="predicted"/>
<dbReference type="EMBL" id="DS566015">
    <property type="status" value="NOT_ANNOTATED_CDS"/>
    <property type="molecule type" value="Genomic_DNA"/>
</dbReference>
<organism evidence="4 5">
    <name type="scientific">Phytophthora ramorum</name>
    <name type="common">Sudden oak death agent</name>
    <dbReference type="NCBI Taxonomy" id="164328"/>
    <lineage>
        <taxon>Eukaryota</taxon>
        <taxon>Sar</taxon>
        <taxon>Stramenopiles</taxon>
        <taxon>Oomycota</taxon>
        <taxon>Peronosporomycetes</taxon>
        <taxon>Peronosporales</taxon>
        <taxon>Peronosporaceae</taxon>
        <taxon>Phytophthora</taxon>
    </lineage>
</organism>
<evidence type="ECO:0000256" key="2">
    <source>
        <dbReference type="SAM" id="MobiDB-lite"/>
    </source>
</evidence>
<sequence>METPKRARKTEAVGPASSSDTDSDHLIEKATAAPSPSSALGKRSQDDSLASTDAKKQRVRKSQEDKLAILQFLEDGGTHVEAAERFTMSRAALEKLVNEQDKNQMQDGEEQVTESDMATPSSEVKEVLVETEEAVAASAAVLSEVSHPVEMGITTAEAAGLNVAVAASTAQQVPPPRPRKGRRVRKTNLEKMEILAYVDQGGSQGAAAEKFGVSRTAVTKMVKERAAISAQAMVESATSSRKVLQYQHKLSVIEDMLYKWQMQVELDAPALKITGDLLQSKAMEFRNKILADYSSELSDEVVMSLTDFKASNGWLHRYMQRRSMRSLPKQQAVAPERLSCDQRIQKIRELLLAANPGCIWTLDELVLRHRTTSARLDSVVNMDARSLERVSIAMAASASGEKLHLQVVGKDPNPDSLKDVDTLSSYGVQYRDHCRAAHDATTIVDFMQAMNQEATARKQVWFLVLDSCTAHVAAAHTLNPAGSFRYGFSFDSIVLLFLPPGPSSDAHPLHQGVLRSFKLRFRREMLQTLLQEHEQWSAATKSEHRQGQSNEATPSDGSPANEVFDVHAHTHLRNTLSWLHKAWESVPDSLIRHAWSASLYLPAVVPGDGEPSTSIGGEDEIKAYSDLLAELGKVPSLQKTLGLDFADNPGQFMLELLDFDKFDANGMSELAKDNEIVIDSLASQGLLRDTHRTLVLENIKSDDQPLLTVSEANSTASRLLHFMSQDNDNLLTLSERRTGRANLLILQRLLLKARERERERESTTDFTV</sequence>
<name>H3GJQ7_PHYRM</name>
<dbReference type="HOGENOM" id="CLU_020716_0_0_1"/>
<dbReference type="VEuPathDB" id="FungiDB:KRP23_3398"/>
<dbReference type="InParanoid" id="H3GJQ7"/>
<dbReference type="GO" id="GO:0005634">
    <property type="term" value="C:nucleus"/>
    <property type="evidence" value="ECO:0000318"/>
    <property type="project" value="GO_Central"/>
</dbReference>
<feature type="compositionally biased region" description="Polar residues" evidence="2">
    <location>
        <begin position="547"/>
        <end position="558"/>
    </location>
</feature>
<dbReference type="InterPro" id="IPR006600">
    <property type="entry name" value="HTH_CenpB_DNA-bd_dom"/>
</dbReference>
<evidence type="ECO:0000313" key="4">
    <source>
        <dbReference type="EnsemblProtists" id="Phyra76416"/>
    </source>
</evidence>
<dbReference type="Gene3D" id="1.10.10.60">
    <property type="entry name" value="Homeodomain-like"/>
    <property type="match status" value="2"/>
</dbReference>
<feature type="compositionally biased region" description="Basic and acidic residues" evidence="2">
    <location>
        <begin position="53"/>
        <end position="62"/>
    </location>
</feature>
<dbReference type="PANTHER" id="PTHR19303:SF73">
    <property type="entry name" value="PROTEIN PDC2"/>
    <property type="match status" value="1"/>
</dbReference>
<evidence type="ECO:0000313" key="5">
    <source>
        <dbReference type="Proteomes" id="UP000005238"/>
    </source>
</evidence>
<feature type="region of interest" description="Disordered" evidence="2">
    <location>
        <begin position="99"/>
        <end position="122"/>
    </location>
</feature>
<feature type="region of interest" description="Disordered" evidence="2">
    <location>
        <begin position="536"/>
        <end position="562"/>
    </location>
</feature>
<feature type="region of interest" description="Disordered" evidence="2">
    <location>
        <begin position="1"/>
        <end position="62"/>
    </location>
</feature>
<dbReference type="EnsemblProtists" id="Phyra76416">
    <property type="protein sequence ID" value="Phyra76416"/>
    <property type="gene ID" value="Phyra76416"/>
</dbReference>
<evidence type="ECO:0000259" key="3">
    <source>
        <dbReference type="PROSITE" id="PS51253"/>
    </source>
</evidence>
<dbReference type="eggNOG" id="KOG3105">
    <property type="taxonomic scope" value="Eukaryota"/>
</dbReference>
<accession>H3GJQ7</accession>
<dbReference type="AlphaFoldDB" id="H3GJQ7"/>
<dbReference type="Pfam" id="PF03221">
    <property type="entry name" value="HTH_Tnp_Tc5"/>
    <property type="match status" value="1"/>
</dbReference>
<feature type="domain" description="HTH CENPB-type" evidence="3">
    <location>
        <begin position="241"/>
        <end position="328"/>
    </location>
</feature>
<feature type="compositionally biased region" description="Basic and acidic residues" evidence="2">
    <location>
        <begin position="536"/>
        <end position="546"/>
    </location>
</feature>